<keyword evidence="2" id="KW-1185">Reference proteome</keyword>
<dbReference type="EMBL" id="JAERSG010000003">
    <property type="protein sequence ID" value="MBL0748330.1"/>
    <property type="molecule type" value="Genomic_DNA"/>
</dbReference>
<organism evidence="1 2">
    <name type="scientific">Nocardioides baculatus</name>
    <dbReference type="NCBI Taxonomy" id="2801337"/>
    <lineage>
        <taxon>Bacteria</taxon>
        <taxon>Bacillati</taxon>
        <taxon>Actinomycetota</taxon>
        <taxon>Actinomycetes</taxon>
        <taxon>Propionibacteriales</taxon>
        <taxon>Nocardioidaceae</taxon>
        <taxon>Nocardioides</taxon>
    </lineage>
</organism>
<proteinExistence type="predicted"/>
<gene>
    <name evidence="1" type="ORF">JI751_11980</name>
</gene>
<comment type="caution">
    <text evidence="1">The sequence shown here is derived from an EMBL/GenBank/DDBJ whole genome shotgun (WGS) entry which is preliminary data.</text>
</comment>
<dbReference type="Proteomes" id="UP000636918">
    <property type="component" value="Unassembled WGS sequence"/>
</dbReference>
<dbReference type="InterPro" id="IPR016181">
    <property type="entry name" value="Acyl_CoA_acyltransferase"/>
</dbReference>
<name>A0ABS1L9H5_9ACTN</name>
<evidence type="ECO:0000313" key="1">
    <source>
        <dbReference type="EMBL" id="MBL0748330.1"/>
    </source>
</evidence>
<evidence type="ECO:0008006" key="3">
    <source>
        <dbReference type="Google" id="ProtNLM"/>
    </source>
</evidence>
<sequence>MHLTLTERTDGFSDPTGFNEQWWRPRIFQHDSTLLSVHDERGVELAGVEMIERTHPGEYLEDVDPRQFVKIQFIEVRQRHRGRRVGFATLQLLAELYPDRRLLAFSEADGFWDKTGWTRYMHHEDNPARPRHQCLYLQPE</sequence>
<protein>
    <recommendedName>
        <fullName evidence="3">GNAT family N-acetyltransferase</fullName>
    </recommendedName>
</protein>
<dbReference type="SUPFAM" id="SSF55729">
    <property type="entry name" value="Acyl-CoA N-acyltransferases (Nat)"/>
    <property type="match status" value="1"/>
</dbReference>
<evidence type="ECO:0000313" key="2">
    <source>
        <dbReference type="Proteomes" id="UP000636918"/>
    </source>
</evidence>
<dbReference type="RefSeq" id="WP_201936466.1">
    <property type="nucleotide sequence ID" value="NZ_JAERSG010000003.1"/>
</dbReference>
<reference evidence="1 2" key="1">
    <citation type="submission" date="2021-01" db="EMBL/GenBank/DDBJ databases">
        <title>Genome seq and assembly of Nocardiodes sp. G10.</title>
        <authorList>
            <person name="Chhetri G."/>
        </authorList>
    </citation>
    <scope>NUCLEOTIDE SEQUENCE [LARGE SCALE GENOMIC DNA]</scope>
    <source>
        <strain evidence="1 2">G10</strain>
    </source>
</reference>
<accession>A0ABS1L9H5</accession>